<dbReference type="PANTHER" id="PTHR10676">
    <property type="entry name" value="DYNEIN HEAVY CHAIN FAMILY PROTEIN"/>
    <property type="match status" value="1"/>
</dbReference>
<dbReference type="Gene3D" id="3.20.180.20">
    <property type="entry name" value="Dynein heavy chain, N-terminal domain 2"/>
    <property type="match status" value="1"/>
</dbReference>
<evidence type="ECO:0000259" key="18">
    <source>
        <dbReference type="Pfam" id="PF12781"/>
    </source>
</evidence>
<dbReference type="Pfam" id="PF12781">
    <property type="entry name" value="AAA_9"/>
    <property type="match status" value="1"/>
</dbReference>
<evidence type="ECO:0000256" key="8">
    <source>
        <dbReference type="ARBA" id="ARBA00023054"/>
    </source>
</evidence>
<keyword evidence="10" id="KW-0206">Cytoskeleton</keyword>
<dbReference type="Gene3D" id="1.20.140.100">
    <property type="entry name" value="Dynein heavy chain, N-terminal domain 2"/>
    <property type="match status" value="1"/>
</dbReference>
<dbReference type="InterPro" id="IPR035706">
    <property type="entry name" value="AAA_9"/>
</dbReference>
<dbReference type="InterPro" id="IPR042222">
    <property type="entry name" value="Dynein_2_N"/>
</dbReference>
<evidence type="ECO:0000256" key="10">
    <source>
        <dbReference type="ARBA" id="ARBA00023212"/>
    </source>
</evidence>
<dbReference type="InterPro" id="IPR041228">
    <property type="entry name" value="Dynein_C"/>
</dbReference>
<dbReference type="InterPro" id="IPR041466">
    <property type="entry name" value="Dynein_AAA5_ext"/>
</dbReference>
<dbReference type="FunFam" id="3.40.50.300:FF:001411">
    <property type="entry name" value="Dynein heavy chain domain 1"/>
    <property type="match status" value="1"/>
</dbReference>
<reference evidence="21" key="1">
    <citation type="journal article" date="2021" name="Cell">
        <title>Tracing the genetic footprints of vertebrate landing in non-teleost ray-finned fishes.</title>
        <authorList>
            <person name="Bi X."/>
            <person name="Wang K."/>
            <person name="Yang L."/>
            <person name="Pan H."/>
            <person name="Jiang H."/>
            <person name="Wei Q."/>
            <person name="Fang M."/>
            <person name="Yu H."/>
            <person name="Zhu C."/>
            <person name="Cai Y."/>
            <person name="He Y."/>
            <person name="Gan X."/>
            <person name="Zeng H."/>
            <person name="Yu D."/>
            <person name="Zhu Y."/>
            <person name="Jiang H."/>
            <person name="Qiu Q."/>
            <person name="Yang H."/>
            <person name="Zhang Y.E."/>
            <person name="Wang W."/>
            <person name="Zhu M."/>
            <person name="He S."/>
            <person name="Zhang G."/>
        </authorList>
    </citation>
    <scope>NUCLEOTIDE SEQUENCE</scope>
    <source>
        <strain evidence="21">Allg_001</strain>
    </source>
</reference>
<feature type="domain" description="Dynein heavy chain hydrolytic ATP-binding dynein motor region" evidence="15">
    <location>
        <begin position="1386"/>
        <end position="1751"/>
    </location>
</feature>
<dbReference type="Pfam" id="PF17852">
    <property type="entry name" value="Dynein_AAA_lid"/>
    <property type="match status" value="1"/>
</dbReference>
<proteinExistence type="inferred from homology"/>
<keyword evidence="7" id="KW-0243">Dynein</keyword>
<feature type="coiled-coil region" evidence="11">
    <location>
        <begin position="3155"/>
        <end position="3189"/>
    </location>
</feature>
<dbReference type="Gene3D" id="1.10.287.2620">
    <property type="match status" value="1"/>
</dbReference>
<keyword evidence="8 11" id="KW-0175">Coiled coil</keyword>
<dbReference type="InterPro" id="IPR042228">
    <property type="entry name" value="Dynein_linker_3"/>
</dbReference>
<dbReference type="Pfam" id="PF08393">
    <property type="entry name" value="DHC_N2"/>
    <property type="match status" value="2"/>
</dbReference>
<accession>A0A8J7T5J7</accession>
<evidence type="ECO:0000256" key="6">
    <source>
        <dbReference type="ARBA" id="ARBA00022840"/>
    </source>
</evidence>
<name>A0A8J7T5J7_ATRSP</name>
<dbReference type="InterPro" id="IPR043160">
    <property type="entry name" value="Dynein_C_barrel"/>
</dbReference>
<feature type="domain" description="Dynein heavy chain coiled coil stalk" evidence="16">
    <location>
        <begin position="2955"/>
        <end position="3257"/>
    </location>
</feature>
<dbReference type="Gene3D" id="1.10.8.720">
    <property type="entry name" value="Region D6 of dynein motor"/>
    <property type="match status" value="1"/>
</dbReference>
<feature type="domain" description="Dynein heavy chain ATP-binding dynein motor region" evidence="18">
    <location>
        <begin position="3390"/>
        <end position="3563"/>
    </location>
</feature>
<dbReference type="Gene3D" id="1.20.58.1120">
    <property type="match status" value="1"/>
</dbReference>
<dbReference type="FunFam" id="1.20.140.100:FF:000008">
    <property type="entry name" value="Dynein heavy chain domain 1"/>
    <property type="match status" value="1"/>
</dbReference>
<evidence type="ECO:0000259" key="14">
    <source>
        <dbReference type="Pfam" id="PF08393"/>
    </source>
</evidence>
<evidence type="ECO:0000256" key="9">
    <source>
        <dbReference type="ARBA" id="ARBA00023175"/>
    </source>
</evidence>
<comment type="similarity">
    <text evidence="2">Belongs to the dynein heavy chain family.</text>
</comment>
<dbReference type="GO" id="GO:0005874">
    <property type="term" value="C:microtubule"/>
    <property type="evidence" value="ECO:0007669"/>
    <property type="project" value="UniProtKB-KW"/>
</dbReference>
<feature type="domain" description="Dynein heavy chain region D6 P-loop" evidence="13">
    <location>
        <begin position="3841"/>
        <end position="3913"/>
    </location>
</feature>
<comment type="caution">
    <text evidence="21">The sequence shown here is derived from an EMBL/GenBank/DDBJ whole genome shotgun (WGS) entry which is preliminary data.</text>
</comment>
<dbReference type="Gene3D" id="1.10.8.710">
    <property type="match status" value="1"/>
</dbReference>
<dbReference type="Pfam" id="PF03028">
    <property type="entry name" value="Dynein_heavy"/>
    <property type="match status" value="1"/>
</dbReference>
<evidence type="ECO:0000259" key="15">
    <source>
        <dbReference type="Pfam" id="PF12774"/>
    </source>
</evidence>
<dbReference type="PANTHER" id="PTHR10676:SF359">
    <property type="entry name" value="DYNEIN HEAVY CHAIN DOMAIN-CONTAINING PROTEIN 1"/>
    <property type="match status" value="1"/>
</dbReference>
<evidence type="ECO:0000259" key="13">
    <source>
        <dbReference type="Pfam" id="PF03028"/>
    </source>
</evidence>
<evidence type="ECO:0000259" key="20">
    <source>
        <dbReference type="Pfam" id="PF18199"/>
    </source>
</evidence>
<dbReference type="Pfam" id="PF12777">
    <property type="entry name" value="MT"/>
    <property type="match status" value="1"/>
</dbReference>
<dbReference type="GO" id="GO:0051959">
    <property type="term" value="F:dynein light intermediate chain binding"/>
    <property type="evidence" value="ECO:0007669"/>
    <property type="project" value="InterPro"/>
</dbReference>
<feature type="coiled-coil region" evidence="11">
    <location>
        <begin position="2977"/>
        <end position="3011"/>
    </location>
</feature>
<dbReference type="InterPro" id="IPR024317">
    <property type="entry name" value="Dynein_heavy_chain_D4_dom"/>
</dbReference>
<evidence type="ECO:0000259" key="17">
    <source>
        <dbReference type="Pfam" id="PF12780"/>
    </source>
</evidence>
<dbReference type="GO" id="GO:0005524">
    <property type="term" value="F:ATP binding"/>
    <property type="evidence" value="ECO:0007669"/>
    <property type="project" value="UniProtKB-KW"/>
</dbReference>
<keyword evidence="4" id="KW-0493">Microtubule</keyword>
<feature type="compositionally biased region" description="Basic and acidic residues" evidence="12">
    <location>
        <begin position="2456"/>
        <end position="2467"/>
    </location>
</feature>
<evidence type="ECO:0000256" key="5">
    <source>
        <dbReference type="ARBA" id="ARBA00022741"/>
    </source>
</evidence>
<dbReference type="EMBL" id="JAAWVO010000467">
    <property type="protein sequence ID" value="MBN3311494.1"/>
    <property type="molecule type" value="Genomic_DNA"/>
</dbReference>
<feature type="non-terminal residue" evidence="21">
    <location>
        <position position="1"/>
    </location>
</feature>
<dbReference type="GO" id="GO:0030317">
    <property type="term" value="P:flagellated sperm motility"/>
    <property type="evidence" value="ECO:0007669"/>
    <property type="project" value="TreeGrafter"/>
</dbReference>
<dbReference type="InterPro" id="IPR027417">
    <property type="entry name" value="P-loop_NTPase"/>
</dbReference>
<dbReference type="Gene3D" id="1.20.920.30">
    <property type="match status" value="1"/>
</dbReference>
<dbReference type="GO" id="GO:0008569">
    <property type="term" value="F:minus-end-directed microtubule motor activity"/>
    <property type="evidence" value="ECO:0007669"/>
    <property type="project" value="InterPro"/>
</dbReference>
<dbReference type="InterPro" id="IPR043157">
    <property type="entry name" value="Dynein_AAA1S"/>
</dbReference>
<keyword evidence="6" id="KW-0067">ATP-binding</keyword>
<dbReference type="InterPro" id="IPR042219">
    <property type="entry name" value="AAA_lid_11_sf"/>
</dbReference>
<protein>
    <submittedName>
        <fullName evidence="21">DNHD1 protein</fullName>
    </submittedName>
</protein>
<feature type="domain" description="Dynein heavy chain linker" evidence="14">
    <location>
        <begin position="951"/>
        <end position="1207"/>
    </location>
</feature>
<evidence type="ECO:0000256" key="2">
    <source>
        <dbReference type="ARBA" id="ARBA00008887"/>
    </source>
</evidence>
<evidence type="ECO:0000313" key="22">
    <source>
        <dbReference type="Proteomes" id="UP000736164"/>
    </source>
</evidence>
<dbReference type="InterPro" id="IPR013602">
    <property type="entry name" value="Dynein_heavy_linker"/>
</dbReference>
<dbReference type="CDD" id="cd00009">
    <property type="entry name" value="AAA"/>
    <property type="match status" value="1"/>
</dbReference>
<dbReference type="Gene3D" id="1.20.920.20">
    <property type="match status" value="1"/>
</dbReference>
<evidence type="ECO:0000256" key="3">
    <source>
        <dbReference type="ARBA" id="ARBA00022490"/>
    </source>
</evidence>
<dbReference type="GO" id="GO:0045505">
    <property type="term" value="F:dynein intermediate chain binding"/>
    <property type="evidence" value="ECO:0007669"/>
    <property type="project" value="InterPro"/>
</dbReference>
<feature type="domain" description="Dynein heavy chain AAA module D4" evidence="17">
    <location>
        <begin position="2647"/>
        <end position="2888"/>
    </location>
</feature>
<dbReference type="Pfam" id="PF12780">
    <property type="entry name" value="AAA_8"/>
    <property type="match status" value="1"/>
</dbReference>
<feature type="domain" description="Dynein heavy chain C-terminal" evidence="20">
    <location>
        <begin position="4228"/>
        <end position="4362"/>
    </location>
</feature>
<feature type="region of interest" description="Disordered" evidence="12">
    <location>
        <begin position="2456"/>
        <end position="2477"/>
    </location>
</feature>
<dbReference type="GO" id="GO:0036156">
    <property type="term" value="C:inner dynein arm"/>
    <property type="evidence" value="ECO:0007669"/>
    <property type="project" value="TreeGrafter"/>
</dbReference>
<dbReference type="Pfam" id="PF18199">
    <property type="entry name" value="Dynein_C"/>
    <property type="match status" value="1"/>
</dbReference>
<evidence type="ECO:0000256" key="7">
    <source>
        <dbReference type="ARBA" id="ARBA00023017"/>
    </source>
</evidence>
<dbReference type="InterPro" id="IPR026983">
    <property type="entry name" value="DHC"/>
</dbReference>
<dbReference type="FunFam" id="1.10.8.710:FF:000014">
    <property type="entry name" value="Si:dkey-11m19.5"/>
    <property type="match status" value="1"/>
</dbReference>
<evidence type="ECO:0000259" key="16">
    <source>
        <dbReference type="Pfam" id="PF12777"/>
    </source>
</evidence>
<sequence>MSLPQLGRSLSARELAPIPALVSLAELPRLVSAVGPELALGEAIWREGPGLVAASLGVDIPINTKPGISKEAESTAAITLSERIGGNTFATKDVRPTVKDVSPDGKPLKGIGVAELFMRNRHLGKLQFLHLNIASTCPYRLIEELKRVHWLPQDASQSYTLMEFQSTLCRKHQEARGLLKKFLHYRTLILLMVQEDSYRVFQELQTQLEHFRIGLGREPLYLQVAQHRALEQNLEQAECVLQRLGSLASLTDHMIVHSMVTIIEREVTSFVNDVMKVKTQDGQPGRVSLFQAQLVFGTESQLALFPPVTLFEETLSGALQSVANSALQVRKLRAAQVLAGHEWQVQNSLGDTENELKDISPPKFPPKLDCGAAPDPGLVLSTLGPLRVRGQRLKGQYYPLSRCHLEWHLSLNPQVQEAEREQERMIKKALREVQQFCKDHSWLSDIHHFTSLWSPKCLEGLRGWTASQYDERIQVIRGWTDKVKTVPQKFTTTNKIMTVECKDVQKIEPVLCSIHGDILSLLTSEVEQRSETWMTELKRAVGTLRVANADFSAFAQYVSMVKCYQKMFYDLQQQLDYVHSLQETIRTNYRQLSKAEESMDEQDTTDSNNYLHDIILKLFIFQMLDLWDSFVPLLQVATETVSTRLPSMVETLNGIYTSLSEELQGLVSTATSGQYLQPSQCAAVVLEELKGIAQQFQTVAGKLYDLNRTSQSLTGSPLDLSFIPSTERKLEARKGVWELLSQAKMQINEWKRILFSKFLVAHAQEKVNDWLHQASLLVQTLPANDNVFRETMQLIENFSQQLPLLLKLSSPTLKHKHWRHIFKGLGLMYEPEWHLTVADLLSKSLLEYQNSITKVWQDAKAEVDMEQAFRKLQRRWDVEHFRLANFIVKVWQEDPPPDRSKRPPSGRLHDVTRKQHYQDSGTFTIIEKLSSCFAFHLFDWLILGICSPFLCDCLENLLALAEDSVMTLSNMLLSPHISEFRQEVENWVHLLQELEELLGFWQRYQQEWVFLSKIFYETEVSIQKPELFCRFRTVDTNYRDMMQATSCSPRVLNIVRHGKNTGTPGQFQGQCLRSIFMEGLSTMEKISNQLLFLLDSPRREFPRLNFLSDGDVIKLLSLHPSPSALLPLVRKCFPSVKELVLKTLDQQHHTMTSMDLSDLQMSVIGVNGNLGEKLPFSSPLPSNYNLLAWLSDLEQRMREAVFHLLWDCIVARMTPAPVKQTETWNQYKRSSDSDEFNDPSWDLTYQFPLQCLLVAEEVLWCKEIQSSFLNQTVVKRTRLKARYATKLKALIQIIQKHSLRYGESLDSQRVMSAFKALVLLAMKHCDLMSRFLEQKTEVESSFEWQKLLKYSLNSDPKRDQEDSDLVDSGLHAKLCYIDVLGSHIPYGYEYVGPDDWMIVNTPSSDRAVLGILLSLTSYRSSLVIGPSMSGKSKTVVHLGKVLGQQVVALQYTREMSPSIVLRMLSGAIQTGAWLVLECVNVMTQGDLSLLGQYFSDIQRYIWGCNQNPSEINNVTPVRISQTKPYEPQSFGLISFAGRTCLAKHGYGCVLIMSGSTSEIPENLRVATRPISLIQPDYLIIAEVSLAALGFSEAQSLAHRLVCLLTLAQKSLCLPRFINNCTSWLVVLKNIITTAGIHLHEHHLKESTLLLEAQDEEQAILKAVSLVVVTAILDPEKVSHFQSLLEDTFSASPLQGTETDEIAILSSAVTQELQEIGLHSDQWTIKNVLSLYGALKLSRAVILVGPAGSGKTACYRTLVGALRKLAVKTEEEDYNEECIQSPESVTLKSKWSSVDTMVIFPNSVSEEEFSEICNHDEQHGSWWRAFTKILKDSERRDFSTRERQKSQTHKGKWVVLDGEPLAEGWMDQLSTLFDLEDPYLCFSSGQKVRPSREQVKLLMEVTELASASPSNVTRCGIVYHSGKEVWKAIWKAELETLYREFSLDQATLRLWSRLAEDLFSSTLSFLKHKALSPVLLEGSILSADKTTAHGVQEVMSFTRILHSFLEQYLIGKGKALLAGPRNMNKTAESPSTAKLEDPGNLLSQKHLQAKNIFVVSYVWGFGGHLHPKYWLRFDAFARKSLYESRYSIEIPQEGTVYDYLINQSEGTLEMMNTGLLNSRIKTPPLSYSIPPQFEKYAYLLDVLLDSRQPALLVGETGAGKTTLSQSLLNYERPHMRLPITPCLRAADVRNVLENMWSPRAKLSAAGLCPAGSKQSCLFIDDLHHTTCDVGSKMSSVLETLRQCMSKGGVLTSDGYHFKLFNSGAVSYLATCVSPECCSSMTICISPRFFRLFSVLALPNLVTEHLLSIHSPRVLHWLKDLHITAVSQYTELASCIIGATVDLYSAVKENFPPHQQQPYLLFSYHDLQKVFQGMFLWTPRTTARQYPQGKTSSLGTDSALGFANISSTHGSLAAVLNITRLWIHECFRTFGDRLSSENEKRVLASLLNKVSQKYFCHKESGSQKTKGENESCAMPSENYQNSEKPEIILPLPDKDDQSEDIISSDSETCQVHSRDDERKSLYLKESFAKSLMTTTKSTFSDTDKNIKRRDNLGIYFKPSIVNEVPNQKITSFLLPIQLLQGVDAKDIIFSTNFCESLQSPTQQYSLKRSSVYQEKDMDLLIQQLSSLLQWQCREEMIDKGFVSGPESKLAIFRKRVQQLTHILRVLLLPRGHAALFGMGKGTGRKTLVRFAVSFSGYRLYEVNPNNETEVSEILKEASDHAGVFGGRVVILVHEEVSQSVLDKLLAVMVEGTFPGLYNKDELSAAVQKITTLTKNTKNRLGEEQVLERYYKHVQKNLHVFIMLSPKCQKHAEPLKEKMLSEMFLSRLLKLCSCVELFQPLSAEILSEVAASRLQDVILPPEEEGKGEEACSLEVLTKSMATIHQSVLSYATHQVPGLHLFSLQVFLEFTEHFRDIFTHLWQQARAQANRVATILRRLKILTNTAKQSSQEVLFVRNELKVAQELQQQLQHEVDAQRILCEQTKQRCLQEENMLSDLSEQLQQAQHESQEAFQQVSSLYQAALDALHSLTVADVEEIRCYRVPPDGVVMVMNAVCLMFGRPRNWESSKQLIGQTSFFQDLEFYDKSGITDSLFTALGRIVVQPEFQPAVVREASRACESLCLWVHSIYQYASVQRHLAPQHNRVHQVEEHMVKSRIRLGQERVQEEAARECLEELEKQYQGASQHVGELTVQLRHAEAREREAHSAAQLMHSHITNWTAAAKATTEDNHNAVGDALVLAAAASYLGPFNPDVRLEMLEKWQELCHTGGMQLNPRDQRHEVLPTTVPPVPRNIVLIPVSKELPLSKALGGCVSASETFSHRSVLQLVIRRSRCPFVQWWPLLVGSAQQAKSCAEAILEEHLSHLDLAKVWCILGNAHTVYSFMLRKLSKKSSSQPDTWMVLCADDPTLVEKIQMGAERGLVVLVTDMERVVLSPKFLDLLQRKPEKWASGLRTDSMAAHHRFTLFLSTHLPVRALAQELDPNILKVVNVIDISLSQSELEELLLKELVLSECPEVWGQRRTVHMEKLQIVNRMQEEEGSLVEYILQSRTPLLEDPCFLSHVSECQKTMSILHQDLKEVSVELQHHCVLLKDFDGVVKLGSALYQALQEVSRLSPLYFFPLQPFLQVFKMALGHNGRTEGANGGEFTSATIAEITHRIVSDVLSHYRPCLFQSHARFFQLLVSVALIRHNDECTSLEQQIFLKGLKDVVSSLDLHSTSTHLVKWVDEHTMREICYLENLTAFKGLSSSLLHLSEQWQEYFTFPSSTVIGPVPCSSYAQLSTLQKAVLWKTLHPEWLFAVAEDLAYSQLGQTLASVDYATSEISSQLLNLVAIPVIFLLPQKGDLGPSTHPLYWIEQAVKTQANQVRIHVISFGSHCQRESTLQTLDTCTRGGHWLVFNNCHLLDQWDSELVSQLSKLFSQTARGRRNSISVSICRPAYDTAPAAPLACGERPIHPQFRLWFITRSDAPQSIPAAVKACALRLACDSPWELKETLYSSLRQAAAGPSPPADLQIRCAVLHSVLLQRQNYRQIAQGHLHCWTQEDLFAVLNAWEKIERLCEDPVQALVFIAGSLVYGGHAVDSEDLDVLQEVARSCLWGRGPHAPEIIGISGCYGVSPRLAMLQDLEQRVQQLASSTDSVILGLSAGLVRELITDRSQILNSLLESQISRLYVSDQPAAPDISQARERMQALRESMDRNEESRGARVHRPLQHQSGGYNKTLSSWDSSQTLFLLHQLESQAKLLGAYLWEETPPAVYHLSAFQNPKGFLVAVLQEQARAEQRDISNFSLQYQVLKTSAIPSSQPHSGIYITGLELHSALWDTCLGAVQETLSIQPCQLPVVWVRATAEITTATSSPSSFPLYFCPVYKDLIPGDLKHRDIITYIPLVAKLPPTLCKIRRVRIIIGQLTADL</sequence>
<dbReference type="Gene3D" id="1.10.8.1220">
    <property type="match status" value="1"/>
</dbReference>
<evidence type="ECO:0000256" key="12">
    <source>
        <dbReference type="SAM" id="MobiDB-lite"/>
    </source>
</evidence>
<evidence type="ECO:0000259" key="19">
    <source>
        <dbReference type="Pfam" id="PF17852"/>
    </source>
</evidence>
<dbReference type="InterPro" id="IPR004273">
    <property type="entry name" value="Dynein_heavy_D6_P-loop"/>
</dbReference>
<keyword evidence="22" id="KW-1185">Reference proteome</keyword>
<dbReference type="Gene3D" id="3.10.490.20">
    <property type="match status" value="1"/>
</dbReference>
<dbReference type="Pfam" id="PF12775">
    <property type="entry name" value="AAA_7"/>
    <property type="match status" value="1"/>
</dbReference>
<dbReference type="InterPro" id="IPR024743">
    <property type="entry name" value="Dynein_HC_stalk"/>
</dbReference>
<dbReference type="InterPro" id="IPR035699">
    <property type="entry name" value="AAA_6"/>
</dbReference>
<comment type="subcellular location">
    <subcellularLocation>
        <location evidence="1">Cytoplasm</location>
        <location evidence="1">Cytoskeleton</location>
    </subcellularLocation>
</comment>
<keyword evidence="9" id="KW-0505">Motor protein</keyword>
<dbReference type="Gene3D" id="1.10.472.130">
    <property type="match status" value="1"/>
</dbReference>
<dbReference type="GO" id="GO:0036126">
    <property type="term" value="C:sperm flagellum"/>
    <property type="evidence" value="ECO:0007669"/>
    <property type="project" value="TreeGrafter"/>
</dbReference>
<dbReference type="Gene3D" id="3.40.50.300">
    <property type="entry name" value="P-loop containing nucleotide triphosphate hydrolases"/>
    <property type="match status" value="6"/>
</dbReference>
<evidence type="ECO:0000256" key="1">
    <source>
        <dbReference type="ARBA" id="ARBA00004245"/>
    </source>
</evidence>
<dbReference type="Pfam" id="PF12774">
    <property type="entry name" value="AAA_6"/>
    <property type="match status" value="1"/>
</dbReference>
<keyword evidence="5" id="KW-0547">Nucleotide-binding</keyword>
<dbReference type="Proteomes" id="UP000736164">
    <property type="component" value="Unassembled WGS sequence"/>
</dbReference>
<feature type="domain" description="Dynein heavy chain AAA 5 extension" evidence="19">
    <location>
        <begin position="2048"/>
        <end position="2107"/>
    </location>
</feature>
<dbReference type="SUPFAM" id="SSF52540">
    <property type="entry name" value="P-loop containing nucleoside triphosphate hydrolases"/>
    <property type="match status" value="3"/>
</dbReference>
<organism evidence="21 22">
    <name type="scientific">Atractosteus spatula</name>
    <name type="common">Alligator gar</name>
    <name type="synonym">Lepisosteus spatula</name>
    <dbReference type="NCBI Taxonomy" id="7917"/>
    <lineage>
        <taxon>Eukaryota</taxon>
        <taxon>Metazoa</taxon>
        <taxon>Chordata</taxon>
        <taxon>Craniata</taxon>
        <taxon>Vertebrata</taxon>
        <taxon>Euteleostomi</taxon>
        <taxon>Actinopterygii</taxon>
        <taxon>Neopterygii</taxon>
        <taxon>Holostei</taxon>
        <taxon>Semionotiformes</taxon>
        <taxon>Lepisosteidae</taxon>
        <taxon>Atractosteus</taxon>
    </lineage>
</organism>
<evidence type="ECO:0000313" key="21">
    <source>
        <dbReference type="EMBL" id="MBN3311494.1"/>
    </source>
</evidence>
<keyword evidence="3" id="KW-0963">Cytoplasm</keyword>
<feature type="domain" description="Dynein heavy chain linker" evidence="14">
    <location>
        <begin position="726"/>
        <end position="886"/>
    </location>
</feature>
<evidence type="ECO:0000256" key="11">
    <source>
        <dbReference type="SAM" id="Coils"/>
    </source>
</evidence>
<evidence type="ECO:0000256" key="4">
    <source>
        <dbReference type="ARBA" id="ARBA00022701"/>
    </source>
</evidence>
<gene>
    <name evidence="21" type="primary">Dnhd1</name>
    <name evidence="21" type="ORF">GTO95_0006953</name>
</gene>
<dbReference type="FunFam" id="1.20.920.20:FF:000011">
    <property type="entry name" value="Dynein heavy chain domain 1"/>
    <property type="match status" value="1"/>
</dbReference>
<feature type="non-terminal residue" evidence="21">
    <location>
        <position position="4404"/>
    </location>
</feature>